<evidence type="ECO:0000256" key="1">
    <source>
        <dbReference type="ARBA" id="ARBA00008520"/>
    </source>
</evidence>
<evidence type="ECO:0000256" key="3">
    <source>
        <dbReference type="ARBA" id="ARBA00022729"/>
    </source>
</evidence>
<dbReference type="Proteomes" id="UP000284177">
    <property type="component" value="Unassembled WGS sequence"/>
</dbReference>
<evidence type="ECO:0000313" key="6">
    <source>
        <dbReference type="Proteomes" id="UP000284177"/>
    </source>
</evidence>
<dbReference type="PANTHER" id="PTHR30061">
    <property type="entry name" value="MALTOSE-BINDING PERIPLASMIC PROTEIN"/>
    <property type="match status" value="1"/>
</dbReference>
<dbReference type="GO" id="GO:0055052">
    <property type="term" value="C:ATP-binding cassette (ABC) transporter complex, substrate-binding subunit-containing"/>
    <property type="evidence" value="ECO:0007669"/>
    <property type="project" value="TreeGrafter"/>
</dbReference>
<reference evidence="5 6" key="1">
    <citation type="submission" date="2016-08" db="EMBL/GenBank/DDBJ databases">
        <title>Novel Firmicutes and Novel Genomes.</title>
        <authorList>
            <person name="Poppleton D.I."/>
            <person name="Gribaldo S."/>
        </authorList>
    </citation>
    <scope>NUCLEOTIDE SEQUENCE [LARGE SCALE GENOMIC DNA]</scope>
    <source>
        <strain evidence="5 6">CTT3</strain>
    </source>
</reference>
<evidence type="ECO:0000256" key="2">
    <source>
        <dbReference type="ARBA" id="ARBA00022448"/>
    </source>
</evidence>
<comment type="caution">
    <text evidence="5">The sequence shown here is derived from an EMBL/GenBank/DDBJ whole genome shotgun (WGS) entry which is preliminary data.</text>
</comment>
<gene>
    <name evidence="5" type="ORF">BET03_05250</name>
</gene>
<dbReference type="InterPro" id="IPR006059">
    <property type="entry name" value="SBP"/>
</dbReference>
<name>A0A419SXX1_9FIRM</name>
<protein>
    <submittedName>
        <fullName evidence="5">ABC transporter substrate-binding protein</fullName>
    </submittedName>
</protein>
<sequence length="446" mass="52176">MRKIRVLSTILLIIFIITWPIYFFTHTPIKKDKNKETVDEEKSQWKGVIRLWDFPRLNINTGSRYSWIMSKIRKFEKENPGVFIEFEPIDWKKGPIKLEVGLQTGNLPDIAPVGTDPLFMTKEVLEPLDSFLTKSEINKFKPQALKAVKYNGKIWGMPFMMTTYAMYLNLELFRQRGVEPPIDGNWTYEEFIDKMKKLTYDSDGDGKIDYYGFVSFIEPNYYNIWGIILSDGAEIIDNNGQYVFYGEKALSGLQKLVDLKKKYKVTPEDFGLYDENTAWDMFYNKKKVAVYPTGSWAVRVLQKLYEKGKGFEFTVANYPIGDRRIPISFNNSVSAYAIFKQENEEKLKMCVKFLKFLVNNDNQRELEKLGVFPVKKGIKGMYLYDEKMKRVEDIISYTKTIPRHGKWKKIDRILQNQVRLAVIGKKTSSKALEDAKKQVYQILNTK</sequence>
<keyword evidence="4" id="KW-0472">Membrane</keyword>
<dbReference type="RefSeq" id="WP_183108845.1">
    <property type="nucleotide sequence ID" value="NZ_MCIB01000036.1"/>
</dbReference>
<keyword evidence="4" id="KW-1133">Transmembrane helix</keyword>
<keyword evidence="3" id="KW-0732">Signal</keyword>
<dbReference type="SUPFAM" id="SSF53850">
    <property type="entry name" value="Periplasmic binding protein-like II"/>
    <property type="match status" value="1"/>
</dbReference>
<dbReference type="Gene3D" id="3.40.190.10">
    <property type="entry name" value="Periplasmic binding protein-like II"/>
    <property type="match status" value="1"/>
</dbReference>
<dbReference type="GO" id="GO:1901982">
    <property type="term" value="F:maltose binding"/>
    <property type="evidence" value="ECO:0007669"/>
    <property type="project" value="TreeGrafter"/>
</dbReference>
<dbReference type="AlphaFoldDB" id="A0A419SXX1"/>
<comment type="similarity">
    <text evidence="1">Belongs to the bacterial solute-binding protein 1 family.</text>
</comment>
<evidence type="ECO:0000256" key="4">
    <source>
        <dbReference type="SAM" id="Phobius"/>
    </source>
</evidence>
<feature type="transmembrane region" description="Helical" evidence="4">
    <location>
        <begin position="6"/>
        <end position="25"/>
    </location>
</feature>
<evidence type="ECO:0000313" key="5">
    <source>
        <dbReference type="EMBL" id="RKD30113.1"/>
    </source>
</evidence>
<keyword evidence="2" id="KW-0813">Transport</keyword>
<keyword evidence="6" id="KW-1185">Reference proteome</keyword>
<accession>A0A419SXX1</accession>
<keyword evidence="4" id="KW-0812">Transmembrane</keyword>
<dbReference type="GO" id="GO:0042956">
    <property type="term" value="P:maltodextrin transmembrane transport"/>
    <property type="evidence" value="ECO:0007669"/>
    <property type="project" value="TreeGrafter"/>
</dbReference>
<organism evidence="5 6">
    <name type="scientific">Thermohalobacter berrensis</name>
    <dbReference type="NCBI Taxonomy" id="99594"/>
    <lineage>
        <taxon>Bacteria</taxon>
        <taxon>Bacillati</taxon>
        <taxon>Bacillota</taxon>
        <taxon>Tissierellia</taxon>
        <taxon>Tissierellales</taxon>
        <taxon>Thermohalobacteraceae</taxon>
        <taxon>Thermohalobacter</taxon>
    </lineage>
</organism>
<dbReference type="Pfam" id="PF13416">
    <property type="entry name" value="SBP_bac_8"/>
    <property type="match status" value="1"/>
</dbReference>
<dbReference type="CDD" id="cd13585">
    <property type="entry name" value="PBP2_TMBP_like"/>
    <property type="match status" value="1"/>
</dbReference>
<dbReference type="GO" id="GO:0015768">
    <property type="term" value="P:maltose transport"/>
    <property type="evidence" value="ECO:0007669"/>
    <property type="project" value="TreeGrafter"/>
</dbReference>
<proteinExistence type="inferred from homology"/>
<dbReference type="EMBL" id="MCIB01000036">
    <property type="protein sequence ID" value="RKD30113.1"/>
    <property type="molecule type" value="Genomic_DNA"/>
</dbReference>
<dbReference type="PANTHER" id="PTHR30061:SF50">
    <property type="entry name" value="MALTOSE_MALTODEXTRIN-BINDING PERIPLASMIC PROTEIN"/>
    <property type="match status" value="1"/>
</dbReference>